<evidence type="ECO:0000313" key="4">
    <source>
        <dbReference type="Proteomes" id="UP001500359"/>
    </source>
</evidence>
<dbReference type="InterPro" id="IPR001638">
    <property type="entry name" value="Solute-binding_3/MltF_N"/>
</dbReference>
<evidence type="ECO:0000256" key="1">
    <source>
        <dbReference type="SAM" id="SignalP"/>
    </source>
</evidence>
<dbReference type="SUPFAM" id="SSF53850">
    <property type="entry name" value="Periplasmic binding protein-like II"/>
    <property type="match status" value="1"/>
</dbReference>
<gene>
    <name evidence="3" type="ORF">GCM10009114_33100</name>
</gene>
<name>A0ABN1LRL9_9ALTE</name>
<organism evidence="3 4">
    <name type="scientific">Aliiglaciecola litoralis</name>
    <dbReference type="NCBI Taxonomy" id="582857"/>
    <lineage>
        <taxon>Bacteria</taxon>
        <taxon>Pseudomonadati</taxon>
        <taxon>Pseudomonadota</taxon>
        <taxon>Gammaproteobacteria</taxon>
        <taxon>Alteromonadales</taxon>
        <taxon>Alteromonadaceae</taxon>
        <taxon>Aliiglaciecola</taxon>
    </lineage>
</organism>
<dbReference type="PANTHER" id="PTHR38834">
    <property type="entry name" value="PERIPLASMIC SUBSTRATE BINDING PROTEIN FAMILY 3"/>
    <property type="match status" value="1"/>
</dbReference>
<dbReference type="Gene3D" id="3.40.190.10">
    <property type="entry name" value="Periplasmic binding protein-like II"/>
    <property type="match status" value="2"/>
</dbReference>
<dbReference type="EMBL" id="BAAAFD010000012">
    <property type="protein sequence ID" value="GAA0859478.1"/>
    <property type="molecule type" value="Genomic_DNA"/>
</dbReference>
<evidence type="ECO:0000259" key="2">
    <source>
        <dbReference type="Pfam" id="PF00497"/>
    </source>
</evidence>
<feature type="domain" description="Solute-binding protein family 3/N-terminal" evidence="2">
    <location>
        <begin position="36"/>
        <end position="250"/>
    </location>
</feature>
<reference evidence="3 4" key="1">
    <citation type="journal article" date="2019" name="Int. J. Syst. Evol. Microbiol.">
        <title>The Global Catalogue of Microorganisms (GCM) 10K type strain sequencing project: providing services to taxonomists for standard genome sequencing and annotation.</title>
        <authorList>
            <consortium name="The Broad Institute Genomics Platform"/>
            <consortium name="The Broad Institute Genome Sequencing Center for Infectious Disease"/>
            <person name="Wu L."/>
            <person name="Ma J."/>
        </authorList>
    </citation>
    <scope>NUCLEOTIDE SEQUENCE [LARGE SCALE GENOMIC DNA]</scope>
    <source>
        <strain evidence="3 4">JCM 15896</strain>
    </source>
</reference>
<evidence type="ECO:0000313" key="3">
    <source>
        <dbReference type="EMBL" id="GAA0859478.1"/>
    </source>
</evidence>
<feature type="chain" id="PRO_5046926242" evidence="1">
    <location>
        <begin position="26"/>
        <end position="272"/>
    </location>
</feature>
<sequence>MLKSSLLFRAAVWLYLVTVSTYTHAQDAEDFWILTNPEPPFVMVNDKRQMDGYLIDVIYGITHVAGINQRILAAPWQRVELEARSKSNVLAFALARTPEREDRYHWITPLTANVYSVFSAIGEKDQFSGLSQLSALPSIAVLENDARHKILIQAKYPAIHAFATWSQAIESVTSGKSAAIFFSDPGMSYFCTTLGKDCNALKRVFMYRKIVSYLTMSKVESNPVLVDTLTKAAEEFKQSSQFNDTVAKWLDIYQSQPIAMHMDNGVMNLWQQ</sequence>
<keyword evidence="1" id="KW-0732">Signal</keyword>
<dbReference type="Pfam" id="PF00497">
    <property type="entry name" value="SBP_bac_3"/>
    <property type="match status" value="1"/>
</dbReference>
<dbReference type="RefSeq" id="WP_343862002.1">
    <property type="nucleotide sequence ID" value="NZ_BAAAFD010000012.1"/>
</dbReference>
<feature type="signal peptide" evidence="1">
    <location>
        <begin position="1"/>
        <end position="25"/>
    </location>
</feature>
<keyword evidence="4" id="KW-1185">Reference proteome</keyword>
<proteinExistence type="predicted"/>
<dbReference type="PANTHER" id="PTHR38834:SF3">
    <property type="entry name" value="SOLUTE-BINDING PROTEIN FAMILY 3_N-TERMINAL DOMAIN-CONTAINING PROTEIN"/>
    <property type="match status" value="1"/>
</dbReference>
<comment type="caution">
    <text evidence="3">The sequence shown here is derived from an EMBL/GenBank/DDBJ whole genome shotgun (WGS) entry which is preliminary data.</text>
</comment>
<protein>
    <submittedName>
        <fullName evidence="3">ABC transporter substrate-binding protein</fullName>
    </submittedName>
</protein>
<accession>A0ABN1LRL9</accession>
<dbReference type="Proteomes" id="UP001500359">
    <property type="component" value="Unassembled WGS sequence"/>
</dbReference>